<evidence type="ECO:0000313" key="7">
    <source>
        <dbReference type="Proteomes" id="UP000461585"/>
    </source>
</evidence>
<dbReference type="SMART" id="SM00487">
    <property type="entry name" value="DEXDc"/>
    <property type="match status" value="1"/>
</dbReference>
<dbReference type="Pfam" id="PF08455">
    <property type="entry name" value="SNF2_assoc"/>
    <property type="match status" value="1"/>
</dbReference>
<sequence length="1107" mass="125896">MQVKLSVPTIQQHCGDSRIFEEASRLTRNRQVLTVDVGSDRIFGSVLDGDRTYHPEMRTNGNLQILDTRCDCGHAHEAGFFCVHLGALLLSVVLELPDQPRDGTSTDLLRRVVKIQNTYPPSSPLSSIHGPKPDYLFHDFLPVEESLSPRRPLSLELSIRLQNRGVRQELAPVYTISMKVGEGRRYTVKSMKKFFESLESGTPLEYSKNFTFDPRIHCFSPEDTRLLEYLSTIAMTAALSSTGYERYSYSSPLKVLDGKHLVLFQPTLVSGFLRHLMDRPFTLELDNYLRQNATLEVLSSSDAPLAFPFHVVWDTQGGKDVLRFDPGVPYLLPLSRDYTHVLLDGRIHQVPPGQQASLRALAPYFNRPREEQVIPPERQEHFLKNVYPLLRSMGAVDLPEEIRARIVDSPLQAKLYLDRDAMKLSARLLFFYGDMSINPAQEDVAGGEDSWVVRDRRREGEVLSHLGGFEPKDGFYHLHGEDAQYAFLEDTLPRLEPLVELYATDAFRKARTSFPPVRSRLAMSDSSLLEVSFDYGDLDPKELKGLFRSYRQKKRFHRMRSGAFLSLEDPNFLEFHDFVRDLGVEDRQLDKSHLRFSLHKAVYLESLLEGRGSGLVDRSREYEDFLDSLHNSQPEEVVLEDGFSGSLRDYQTTGVQWMKSLARFGFSGILADDMGLGKTIQALAFLSSEHAPGGKPSLVVAPTSLLYNWEDEVHKFAPQMKVLVVTGSKEDRNLLMERYGDHHLVVTSYPLIRRDADLYRNLEFAYCILDEAQHIKNPFSKTSEAVKAVQARGRFALTGTPIENNLLELWSIMDFLMPGYLGSARHFQGKFEKPIANRDTYALELLKKLVKPFLLRRLKKDVLHELPPKIETKSLAYMTDPQKELYLSYLEEVRKDLDGELSQDNSQNRMRILSYLTRLRQICCHPATFLEDYEGGSGKLALFLEILGEALESGHKLLVFSQFTSMLDILAGELEDLGVEYAYLDGSVPARERKALVDSFNLGDTPVFLISLRAGGTGLNLTGADMVIHYDPWWNPAVEDQATDRAYRIGQENRVQVFKLITHGSIEEKIYALQQKKKALVGAVIQPGETFLQKLSMEELKELFMPT</sequence>
<keyword evidence="2" id="KW-0479">Metal-binding</keyword>
<name>A0A7X5HU61_9FIRM</name>
<dbReference type="InterPro" id="IPR014001">
    <property type="entry name" value="Helicase_ATP-bd"/>
</dbReference>
<dbReference type="CDD" id="cd18012">
    <property type="entry name" value="DEXQc_arch_SWI2_SNF2"/>
    <property type="match status" value="1"/>
</dbReference>
<feature type="domain" description="Helicase C-terminal" evidence="5">
    <location>
        <begin position="943"/>
        <end position="1096"/>
    </location>
</feature>
<dbReference type="AlphaFoldDB" id="A0A7X5HU61"/>
<proteinExistence type="predicted"/>
<dbReference type="Pfam" id="PF00271">
    <property type="entry name" value="Helicase_C"/>
    <property type="match status" value="1"/>
</dbReference>
<keyword evidence="1" id="KW-0378">Hydrolase</keyword>
<dbReference type="CDD" id="cd18793">
    <property type="entry name" value="SF2_C_SNF"/>
    <property type="match status" value="1"/>
</dbReference>
<keyword evidence="6" id="KW-0547">Nucleotide-binding</keyword>
<evidence type="ECO:0000256" key="1">
    <source>
        <dbReference type="ARBA" id="ARBA00022801"/>
    </source>
</evidence>
<keyword evidence="6" id="KW-0347">Helicase</keyword>
<dbReference type="GO" id="GO:0004386">
    <property type="term" value="F:helicase activity"/>
    <property type="evidence" value="ECO:0007669"/>
    <property type="project" value="UniProtKB-KW"/>
</dbReference>
<dbReference type="GO" id="GO:0005524">
    <property type="term" value="F:ATP binding"/>
    <property type="evidence" value="ECO:0007669"/>
    <property type="project" value="InterPro"/>
</dbReference>
<keyword evidence="7" id="KW-1185">Reference proteome</keyword>
<protein>
    <submittedName>
        <fullName evidence="6">DEAD/DEAH box helicase</fullName>
    </submittedName>
</protein>
<dbReference type="Gene3D" id="3.40.50.300">
    <property type="entry name" value="P-loop containing nucleotide triphosphate hydrolases"/>
    <property type="match status" value="1"/>
</dbReference>
<dbReference type="EMBL" id="JAAEEH010000005">
    <property type="protein sequence ID" value="NDL66726.1"/>
    <property type="molecule type" value="Genomic_DNA"/>
</dbReference>
<evidence type="ECO:0000256" key="2">
    <source>
        <dbReference type="PROSITE-ProRule" id="PRU00325"/>
    </source>
</evidence>
<dbReference type="InterPro" id="IPR027417">
    <property type="entry name" value="P-loop_NTPase"/>
</dbReference>
<comment type="caution">
    <text evidence="6">The sequence shown here is derived from an EMBL/GenBank/DDBJ whole genome shotgun (WGS) entry which is preliminary data.</text>
</comment>
<dbReference type="SUPFAM" id="SSF52540">
    <property type="entry name" value="P-loop containing nucleoside triphosphate hydrolases"/>
    <property type="match status" value="2"/>
</dbReference>
<dbReference type="GO" id="GO:0008270">
    <property type="term" value="F:zinc ion binding"/>
    <property type="evidence" value="ECO:0007669"/>
    <property type="project" value="UniProtKB-KW"/>
</dbReference>
<keyword evidence="2" id="KW-0863">Zinc-finger</keyword>
<dbReference type="Pfam" id="PF00176">
    <property type="entry name" value="SNF2-rel_dom"/>
    <property type="match status" value="1"/>
</dbReference>
<organism evidence="6 7">
    <name type="scientific">Anaerotalea alkaliphila</name>
    <dbReference type="NCBI Taxonomy" id="2662126"/>
    <lineage>
        <taxon>Bacteria</taxon>
        <taxon>Bacillati</taxon>
        <taxon>Bacillota</taxon>
        <taxon>Clostridia</taxon>
        <taxon>Eubacteriales</taxon>
        <taxon>Anaerotalea</taxon>
    </lineage>
</organism>
<keyword evidence="6" id="KW-0067">ATP-binding</keyword>
<keyword evidence="2" id="KW-0862">Zinc</keyword>
<evidence type="ECO:0000259" key="5">
    <source>
        <dbReference type="PROSITE" id="PS51194"/>
    </source>
</evidence>
<dbReference type="Gene3D" id="3.40.50.10810">
    <property type="entry name" value="Tandem AAA-ATPase domain"/>
    <property type="match status" value="1"/>
</dbReference>
<accession>A0A7X5HU61</accession>
<feature type="domain" description="SWIM-type" evidence="3">
    <location>
        <begin position="53"/>
        <end position="93"/>
    </location>
</feature>
<dbReference type="PROSITE" id="PS50966">
    <property type="entry name" value="ZF_SWIM"/>
    <property type="match status" value="1"/>
</dbReference>
<dbReference type="InterPro" id="IPR001650">
    <property type="entry name" value="Helicase_C-like"/>
</dbReference>
<reference evidence="6 7" key="1">
    <citation type="submission" date="2020-01" db="EMBL/GenBank/DDBJ databases">
        <title>Anaeroalcalibacter tamaniensis gen. nov., sp. nov., moderately halophilic strictly anaerobic fermenter bacterium from mud volcano of Taman peninsula.</title>
        <authorList>
            <person name="Frolova A."/>
            <person name="Merkel A.Y."/>
            <person name="Slobodkin A.I."/>
        </authorList>
    </citation>
    <scope>NUCLEOTIDE SEQUENCE [LARGE SCALE GENOMIC DNA]</scope>
    <source>
        <strain evidence="6 7">F-3ap</strain>
    </source>
</reference>
<evidence type="ECO:0000259" key="4">
    <source>
        <dbReference type="PROSITE" id="PS51192"/>
    </source>
</evidence>
<dbReference type="GO" id="GO:0016787">
    <property type="term" value="F:hydrolase activity"/>
    <property type="evidence" value="ECO:0007669"/>
    <property type="project" value="UniProtKB-KW"/>
</dbReference>
<dbReference type="Proteomes" id="UP000461585">
    <property type="component" value="Unassembled WGS sequence"/>
</dbReference>
<dbReference type="SMART" id="SM00490">
    <property type="entry name" value="HELICc"/>
    <property type="match status" value="1"/>
</dbReference>
<evidence type="ECO:0000313" key="6">
    <source>
        <dbReference type="EMBL" id="NDL66726.1"/>
    </source>
</evidence>
<dbReference type="PANTHER" id="PTHR10799">
    <property type="entry name" value="SNF2/RAD54 HELICASE FAMILY"/>
    <property type="match status" value="1"/>
</dbReference>
<dbReference type="InterPro" id="IPR038718">
    <property type="entry name" value="SNF2-like_sf"/>
</dbReference>
<feature type="domain" description="Helicase ATP-binding" evidence="4">
    <location>
        <begin position="659"/>
        <end position="819"/>
    </location>
</feature>
<dbReference type="PROSITE" id="PS51194">
    <property type="entry name" value="HELICASE_CTER"/>
    <property type="match status" value="1"/>
</dbReference>
<dbReference type="InterPro" id="IPR013663">
    <property type="entry name" value="Helicase_SWF/SNF/SWI_bac"/>
</dbReference>
<dbReference type="InterPro" id="IPR007527">
    <property type="entry name" value="Znf_SWIM"/>
</dbReference>
<dbReference type="RefSeq" id="WP_162369452.1">
    <property type="nucleotide sequence ID" value="NZ_JAAEEH010000005.1"/>
</dbReference>
<dbReference type="FunFam" id="3.40.50.300:FF:000533">
    <property type="entry name" value="Helicase, Snf2 family"/>
    <property type="match status" value="1"/>
</dbReference>
<gene>
    <name evidence="6" type="ORF">GXN74_03075</name>
</gene>
<dbReference type="InterPro" id="IPR000330">
    <property type="entry name" value="SNF2_N"/>
</dbReference>
<dbReference type="InterPro" id="IPR049730">
    <property type="entry name" value="SNF2/RAD54-like_C"/>
</dbReference>
<evidence type="ECO:0000259" key="3">
    <source>
        <dbReference type="PROSITE" id="PS50966"/>
    </source>
</evidence>
<dbReference type="PROSITE" id="PS51192">
    <property type="entry name" value="HELICASE_ATP_BIND_1"/>
    <property type="match status" value="1"/>
</dbReference>